<name>A0A2A9FA82_9PSEU</name>
<dbReference type="AlphaFoldDB" id="A0A2A9FA82"/>
<dbReference type="SUPFAM" id="SSF52540">
    <property type="entry name" value="P-loop containing nucleoside triphosphate hydrolases"/>
    <property type="match status" value="1"/>
</dbReference>
<dbReference type="Gene3D" id="1.25.40.10">
    <property type="entry name" value="Tetratricopeptide repeat domain"/>
    <property type="match status" value="2"/>
</dbReference>
<sequence>MSDGNFFDGTAHTVFQGRDVYGGVHFHPPAGPVVPPARVPEPPRHYRNNEVQLGKLGQIHDECADGVAVAIVLGAPGSGRSTLGQCWAYRNRERFPDGCFSVRMGRRAVTDVLAELLELSGHSAEQLPASLEARSAMWRSWSGDKKIALLLDDATSAAQVRAVLPTGAGAMVLVVEAGGLAELRRRHSARDVRLDPLTDEAALGVLTELAGAERLTAEPGQLAALLEICAGSAAELTVAGAMLAEATEWSIEYLIGRIKRKGGLASAVFDVAYDRLDEDSQACYRAFGAHPGDGDLAPETLMATLSLDLDDVQDVLRQLRRANLIEPTGGGRYRMTGLTRLHAAKKAGGLRETLVAYYAATGLAVAERVGARGWNKALWPGLAVDGRSAEAARDWLRVERGNLVAATENAEPEDVCRLALALWPVHQAGGRTSEMIAVNELGIRAAQVWGSKVAESVLRTQRGFAARQARDWDTAYAEFGRAAELAREAGSVTAEASAVEGLGLAYVDVGAPEAEETLRHNLKVAERLGIERRIAVAEMHLAKVVAPAEAVGLLDSAERVLGSESSNRVKILLWRGRTAMAAGDLDAAVDLFVRVAEEEQAHLERISAHRGLAEIARTRGEAEQARAYAEDGLNIAQLRGYTAEAAEFMEWLAHLDDHR</sequence>
<dbReference type="SUPFAM" id="SSF48452">
    <property type="entry name" value="TPR-like"/>
    <property type="match status" value="1"/>
</dbReference>
<reference evidence="1 2" key="1">
    <citation type="submission" date="2017-10" db="EMBL/GenBank/DDBJ databases">
        <title>Sequencing the genomes of 1000 actinobacteria strains.</title>
        <authorList>
            <person name="Klenk H.-P."/>
        </authorList>
    </citation>
    <scope>NUCLEOTIDE SEQUENCE [LARGE SCALE GENOMIC DNA]</scope>
    <source>
        <strain evidence="1 2">DSM 46092</strain>
    </source>
</reference>
<proteinExistence type="predicted"/>
<organism evidence="1 2">
    <name type="scientific">Amycolatopsis sulphurea</name>
    <dbReference type="NCBI Taxonomy" id="76022"/>
    <lineage>
        <taxon>Bacteria</taxon>
        <taxon>Bacillati</taxon>
        <taxon>Actinomycetota</taxon>
        <taxon>Actinomycetes</taxon>
        <taxon>Pseudonocardiales</taxon>
        <taxon>Pseudonocardiaceae</taxon>
        <taxon>Amycolatopsis</taxon>
    </lineage>
</organism>
<dbReference type="Proteomes" id="UP000243542">
    <property type="component" value="Unassembled WGS sequence"/>
</dbReference>
<dbReference type="InterPro" id="IPR027417">
    <property type="entry name" value="P-loop_NTPase"/>
</dbReference>
<dbReference type="RefSeq" id="WP_098512363.1">
    <property type="nucleotide sequence ID" value="NZ_JBIAKZ010000002.1"/>
</dbReference>
<evidence type="ECO:0000313" key="2">
    <source>
        <dbReference type="Proteomes" id="UP000243542"/>
    </source>
</evidence>
<dbReference type="Gene3D" id="3.40.50.300">
    <property type="entry name" value="P-loop containing nucleotide triphosphate hydrolases"/>
    <property type="match status" value="1"/>
</dbReference>
<dbReference type="InterPro" id="IPR036388">
    <property type="entry name" value="WH-like_DNA-bd_sf"/>
</dbReference>
<gene>
    <name evidence="1" type="ORF">ATK36_3333</name>
</gene>
<keyword evidence="2" id="KW-1185">Reference proteome</keyword>
<evidence type="ECO:0008006" key="3">
    <source>
        <dbReference type="Google" id="ProtNLM"/>
    </source>
</evidence>
<comment type="caution">
    <text evidence="1">The sequence shown here is derived from an EMBL/GenBank/DDBJ whole genome shotgun (WGS) entry which is preliminary data.</text>
</comment>
<protein>
    <recommendedName>
        <fullName evidence="3">NB-ARC domain-containing protein</fullName>
    </recommendedName>
</protein>
<dbReference type="InterPro" id="IPR011990">
    <property type="entry name" value="TPR-like_helical_dom_sf"/>
</dbReference>
<dbReference type="EMBL" id="PDJK01000002">
    <property type="protein sequence ID" value="PFG48254.1"/>
    <property type="molecule type" value="Genomic_DNA"/>
</dbReference>
<evidence type="ECO:0000313" key="1">
    <source>
        <dbReference type="EMBL" id="PFG48254.1"/>
    </source>
</evidence>
<dbReference type="Gene3D" id="1.10.10.10">
    <property type="entry name" value="Winged helix-like DNA-binding domain superfamily/Winged helix DNA-binding domain"/>
    <property type="match status" value="1"/>
</dbReference>
<accession>A0A2A9FA82</accession>